<accession>A0A9X2XTG8</accession>
<evidence type="ECO:0000313" key="6">
    <source>
        <dbReference type="Proteomes" id="UP001155483"/>
    </source>
</evidence>
<evidence type="ECO:0000256" key="1">
    <source>
        <dbReference type="ARBA" id="ARBA00010688"/>
    </source>
</evidence>
<comment type="caution">
    <text evidence="5">The sequence shown here is derived from an EMBL/GenBank/DDBJ whole genome shotgun (WGS) entry which is preliminary data.</text>
</comment>
<dbReference type="Pfam" id="PF00294">
    <property type="entry name" value="PfkB"/>
    <property type="match status" value="1"/>
</dbReference>
<comment type="similarity">
    <text evidence="1">Belongs to the carbohydrate kinase PfkB family.</text>
</comment>
<evidence type="ECO:0000313" key="5">
    <source>
        <dbReference type="EMBL" id="MCU7548696.1"/>
    </source>
</evidence>
<dbReference type="AlphaFoldDB" id="A0A9X2XTG8"/>
<dbReference type="InterPro" id="IPR029056">
    <property type="entry name" value="Ribokinase-like"/>
</dbReference>
<protein>
    <submittedName>
        <fullName evidence="5">Carbohydrate kinase</fullName>
    </submittedName>
</protein>
<evidence type="ECO:0000256" key="3">
    <source>
        <dbReference type="ARBA" id="ARBA00022777"/>
    </source>
</evidence>
<dbReference type="InterPro" id="IPR002173">
    <property type="entry name" value="Carboh/pur_kinase_PfkB_CS"/>
</dbReference>
<dbReference type="Gene3D" id="3.40.1190.20">
    <property type="match status" value="1"/>
</dbReference>
<dbReference type="PANTHER" id="PTHR43085">
    <property type="entry name" value="HEXOKINASE FAMILY MEMBER"/>
    <property type="match status" value="1"/>
</dbReference>
<feature type="domain" description="Carbohydrate kinase PfkB" evidence="4">
    <location>
        <begin position="27"/>
        <end position="285"/>
    </location>
</feature>
<dbReference type="PROSITE" id="PS00583">
    <property type="entry name" value="PFKB_KINASES_1"/>
    <property type="match status" value="1"/>
</dbReference>
<reference evidence="5" key="1">
    <citation type="submission" date="2022-09" db="EMBL/GenBank/DDBJ databases">
        <authorList>
            <person name="Yuan C."/>
            <person name="Ke Z."/>
        </authorList>
    </citation>
    <scope>NUCLEOTIDE SEQUENCE</scope>
    <source>
        <strain evidence="5">LB-8</strain>
    </source>
</reference>
<reference evidence="5" key="2">
    <citation type="submission" date="2023-04" db="EMBL/GenBank/DDBJ databases">
        <title>Paracnuella aquatica gen. nov., sp. nov., a member of the family Chitinophagaceae isolated from a hot spring.</title>
        <authorList>
            <person name="Wang C."/>
        </authorList>
    </citation>
    <scope>NUCLEOTIDE SEQUENCE</scope>
    <source>
        <strain evidence="5">LB-8</strain>
    </source>
</reference>
<dbReference type="PANTHER" id="PTHR43085:SF57">
    <property type="entry name" value="CARBOHYDRATE KINASE PFKB DOMAIN-CONTAINING PROTEIN"/>
    <property type="match status" value="1"/>
</dbReference>
<organism evidence="5 6">
    <name type="scientific">Paraflavisolibacter caeni</name>
    <dbReference type="NCBI Taxonomy" id="2982496"/>
    <lineage>
        <taxon>Bacteria</taxon>
        <taxon>Pseudomonadati</taxon>
        <taxon>Bacteroidota</taxon>
        <taxon>Chitinophagia</taxon>
        <taxon>Chitinophagales</taxon>
        <taxon>Chitinophagaceae</taxon>
        <taxon>Paraflavisolibacter</taxon>
    </lineage>
</organism>
<dbReference type="RefSeq" id="WP_279296140.1">
    <property type="nucleotide sequence ID" value="NZ_JAOTIF010000002.1"/>
</dbReference>
<gene>
    <name evidence="5" type="ORF">OCK74_06180</name>
</gene>
<keyword evidence="2" id="KW-0808">Transferase</keyword>
<dbReference type="SUPFAM" id="SSF53613">
    <property type="entry name" value="Ribokinase-like"/>
    <property type="match status" value="1"/>
</dbReference>
<dbReference type="PROSITE" id="PS00584">
    <property type="entry name" value="PFKB_KINASES_2"/>
    <property type="match status" value="1"/>
</dbReference>
<evidence type="ECO:0000256" key="2">
    <source>
        <dbReference type="ARBA" id="ARBA00022679"/>
    </source>
</evidence>
<keyword evidence="6" id="KW-1185">Reference proteome</keyword>
<keyword evidence="3 5" id="KW-0418">Kinase</keyword>
<evidence type="ECO:0000259" key="4">
    <source>
        <dbReference type="Pfam" id="PF00294"/>
    </source>
</evidence>
<proteinExistence type="inferred from homology"/>
<dbReference type="CDD" id="cd01167">
    <property type="entry name" value="bac_FRK"/>
    <property type="match status" value="1"/>
</dbReference>
<name>A0A9X2XTG8_9BACT</name>
<dbReference type="GO" id="GO:0016301">
    <property type="term" value="F:kinase activity"/>
    <property type="evidence" value="ECO:0007669"/>
    <property type="project" value="UniProtKB-KW"/>
</dbReference>
<dbReference type="Proteomes" id="UP001155483">
    <property type="component" value="Unassembled WGS sequence"/>
</dbReference>
<dbReference type="InterPro" id="IPR011611">
    <property type="entry name" value="PfkB_dom"/>
</dbReference>
<sequence>MKPSLLQRDVVCFGEVLWDILPDKALPGGAPMNVAYHLKKLGTNPAMITRIGKDEYGEKLVELLSQNNISTDYIQVDDNHSTGLVYAKLKAQNEMIYDIVQPAAWDFIQWDDQLNESVKQSKFFVYGSLTSRDQVSRDTLYKLLDIANAKVLDINLRPPHFNRSLVEYLLGKADILKLNNAELELITSWYSKFLHAEDRMKLLQDRFHIETVVVTLGDEGAMLLENDSVSRHPGYHVQVADTIGSGDAFLAGFIHQIIKGAASQQALSFACGAGALIASKSGGCPQYETSEIHAMMHTYSKQQSISSI</sequence>
<dbReference type="EMBL" id="JAOTIF010000002">
    <property type="protein sequence ID" value="MCU7548696.1"/>
    <property type="molecule type" value="Genomic_DNA"/>
</dbReference>
<dbReference type="InterPro" id="IPR050306">
    <property type="entry name" value="PfkB_Carbo_kinase"/>
</dbReference>